<keyword evidence="2" id="KW-0028">Amino-acid biosynthesis</keyword>
<comment type="pathway">
    <text evidence="1">Metabolic intermediate biosynthesis; chorismate biosynthesis; chorismate from D-erythrose 4-phosphate and phosphoenolpyruvate: step 4/7.</text>
</comment>
<dbReference type="AlphaFoldDB" id="A0A939DY50"/>
<protein>
    <submittedName>
        <fullName evidence="4">Shikimate dehydrogenase</fullName>
    </submittedName>
</protein>
<dbReference type="Proteomes" id="UP000664385">
    <property type="component" value="Unassembled WGS sequence"/>
</dbReference>
<reference evidence="4" key="1">
    <citation type="submission" date="2020-12" db="EMBL/GenBank/DDBJ databases">
        <title>PHA producing bacteria isolated from mangrove.</title>
        <authorList>
            <person name="Zheng W."/>
            <person name="Yu S."/>
            <person name="Huang Y."/>
        </authorList>
    </citation>
    <scope>NUCLEOTIDE SEQUENCE</scope>
    <source>
        <strain evidence="4">GN8-5</strain>
    </source>
</reference>
<feature type="domain" description="Shikimate dehydrogenase substrate binding N-terminal" evidence="3">
    <location>
        <begin position="18"/>
        <end position="99"/>
    </location>
</feature>
<sequence length="283" mass="30000">MNPSEPEADAPARTELAVWGDPIGHSRSPALHSTAYGLLGLDWHYGRRRVDERSFGDALSGLDDSWRGLSLTMPLKEVAHARADEHDRHAALTGAVNTLLLGSTLRGFNTDVGGIVDAFAHAGVTRIDRARILGAGSTAASALVALHDLGATRVDVRARRPEAAGRLREIASALGIALSVQGFEHAASDVDATVATLPSGTVLDTDVVTPLAAVGGALFEAAYAPWPSALAAQWPGANVISGFEMLLYQAVRQIRIFRYGSQEHLLPDEDVIVAAMRSRAMED</sequence>
<dbReference type="Gene3D" id="3.40.50.10860">
    <property type="entry name" value="Leucine Dehydrogenase, chain A, domain 1"/>
    <property type="match status" value="1"/>
</dbReference>
<gene>
    <name evidence="4" type="ORF">JF543_09335</name>
</gene>
<dbReference type="GO" id="GO:0009073">
    <property type="term" value="P:aromatic amino acid family biosynthetic process"/>
    <property type="evidence" value="ECO:0007669"/>
    <property type="project" value="UniProtKB-KW"/>
</dbReference>
<dbReference type="SUPFAM" id="SSF53223">
    <property type="entry name" value="Aminoacid dehydrogenase-like, N-terminal domain"/>
    <property type="match status" value="1"/>
</dbReference>
<dbReference type="GO" id="GO:0005829">
    <property type="term" value="C:cytosol"/>
    <property type="evidence" value="ECO:0007669"/>
    <property type="project" value="TreeGrafter"/>
</dbReference>
<evidence type="ECO:0000313" key="5">
    <source>
        <dbReference type="Proteomes" id="UP000664385"/>
    </source>
</evidence>
<dbReference type="InterPro" id="IPR046346">
    <property type="entry name" value="Aminoacid_DH-like_N_sf"/>
</dbReference>
<name>A0A939DY50_9MICO</name>
<evidence type="ECO:0000313" key="4">
    <source>
        <dbReference type="EMBL" id="MBN8206163.1"/>
    </source>
</evidence>
<comment type="caution">
    <text evidence="4">The sequence shown here is derived from an EMBL/GenBank/DDBJ whole genome shotgun (WGS) entry which is preliminary data.</text>
</comment>
<dbReference type="GO" id="GO:0050661">
    <property type="term" value="F:NADP binding"/>
    <property type="evidence" value="ECO:0007669"/>
    <property type="project" value="TreeGrafter"/>
</dbReference>
<evidence type="ECO:0000256" key="1">
    <source>
        <dbReference type="ARBA" id="ARBA00004871"/>
    </source>
</evidence>
<proteinExistence type="predicted"/>
<dbReference type="SUPFAM" id="SSF51735">
    <property type="entry name" value="NAD(P)-binding Rossmann-fold domains"/>
    <property type="match status" value="1"/>
</dbReference>
<dbReference type="EMBL" id="JAEMWU010000001">
    <property type="protein sequence ID" value="MBN8206163.1"/>
    <property type="molecule type" value="Genomic_DNA"/>
</dbReference>
<dbReference type="Pfam" id="PF08501">
    <property type="entry name" value="Shikimate_dh_N"/>
    <property type="match status" value="1"/>
</dbReference>
<dbReference type="Gene3D" id="3.40.50.720">
    <property type="entry name" value="NAD(P)-binding Rossmann-like Domain"/>
    <property type="match status" value="1"/>
</dbReference>
<dbReference type="InterPro" id="IPR022893">
    <property type="entry name" value="Shikimate_DH_fam"/>
</dbReference>
<keyword evidence="2" id="KW-0057">Aromatic amino acid biosynthesis</keyword>
<dbReference type="PANTHER" id="PTHR21089:SF1">
    <property type="entry name" value="BIFUNCTIONAL 3-DEHYDROQUINATE DEHYDRATASE_SHIKIMATE DEHYDROGENASE, CHLOROPLASTIC"/>
    <property type="match status" value="1"/>
</dbReference>
<dbReference type="InterPro" id="IPR036291">
    <property type="entry name" value="NAD(P)-bd_dom_sf"/>
</dbReference>
<organism evidence="4 5">
    <name type="scientific">Microbacterium esteraromaticum</name>
    <dbReference type="NCBI Taxonomy" id="57043"/>
    <lineage>
        <taxon>Bacteria</taxon>
        <taxon>Bacillati</taxon>
        <taxon>Actinomycetota</taxon>
        <taxon>Actinomycetes</taxon>
        <taxon>Micrococcales</taxon>
        <taxon>Microbacteriaceae</taxon>
        <taxon>Microbacterium</taxon>
    </lineage>
</organism>
<dbReference type="InterPro" id="IPR013708">
    <property type="entry name" value="Shikimate_DH-bd_N"/>
</dbReference>
<dbReference type="GO" id="GO:0019632">
    <property type="term" value="P:shikimate metabolic process"/>
    <property type="evidence" value="ECO:0007669"/>
    <property type="project" value="TreeGrafter"/>
</dbReference>
<dbReference type="GO" id="GO:0009423">
    <property type="term" value="P:chorismate biosynthetic process"/>
    <property type="evidence" value="ECO:0007669"/>
    <property type="project" value="TreeGrafter"/>
</dbReference>
<dbReference type="RefSeq" id="WP_179410792.1">
    <property type="nucleotide sequence ID" value="NZ_JAEMWU010000001.1"/>
</dbReference>
<evidence type="ECO:0000259" key="3">
    <source>
        <dbReference type="Pfam" id="PF08501"/>
    </source>
</evidence>
<evidence type="ECO:0000256" key="2">
    <source>
        <dbReference type="ARBA" id="ARBA00023141"/>
    </source>
</evidence>
<accession>A0A939DY50</accession>
<dbReference type="GO" id="GO:0004764">
    <property type="term" value="F:shikimate 3-dehydrogenase (NADP+) activity"/>
    <property type="evidence" value="ECO:0007669"/>
    <property type="project" value="InterPro"/>
</dbReference>
<dbReference type="PANTHER" id="PTHR21089">
    <property type="entry name" value="SHIKIMATE DEHYDROGENASE"/>
    <property type="match status" value="1"/>
</dbReference>